<evidence type="ECO:0000256" key="11">
    <source>
        <dbReference type="PROSITE-ProRule" id="PRU00042"/>
    </source>
</evidence>
<keyword evidence="10" id="KW-0539">Nucleus</keyword>
<feature type="region of interest" description="Disordered" evidence="12">
    <location>
        <begin position="110"/>
        <end position="140"/>
    </location>
</feature>
<dbReference type="GO" id="GO:0008270">
    <property type="term" value="F:zinc ion binding"/>
    <property type="evidence" value="ECO:0007669"/>
    <property type="project" value="UniProtKB-KW"/>
</dbReference>
<dbReference type="Proteomes" id="UP000594262">
    <property type="component" value="Unplaced"/>
</dbReference>
<dbReference type="RefSeq" id="XP_066934197.1">
    <property type="nucleotide sequence ID" value="XM_067078096.1"/>
</dbReference>
<dbReference type="GO" id="GO:0005634">
    <property type="term" value="C:nucleus"/>
    <property type="evidence" value="ECO:0007669"/>
    <property type="project" value="UniProtKB-SubCell"/>
</dbReference>
<dbReference type="PROSITE" id="PS50157">
    <property type="entry name" value="ZINC_FINGER_C2H2_2"/>
    <property type="match status" value="4"/>
</dbReference>
<evidence type="ECO:0000256" key="10">
    <source>
        <dbReference type="ARBA" id="ARBA00023242"/>
    </source>
</evidence>
<dbReference type="FunFam" id="3.30.160.60:FF:001156">
    <property type="entry name" value="Zinc finger protein 407"/>
    <property type="match status" value="1"/>
</dbReference>
<evidence type="ECO:0000313" key="14">
    <source>
        <dbReference type="EnsemblMetazoa" id="CLYHEMP015822.1"/>
    </source>
</evidence>
<dbReference type="PROSITE" id="PS00028">
    <property type="entry name" value="ZINC_FINGER_C2H2_1"/>
    <property type="match status" value="4"/>
</dbReference>
<keyword evidence="5 11" id="KW-0863">Zinc-finger</keyword>
<dbReference type="Gene3D" id="3.30.160.60">
    <property type="entry name" value="Classic Zinc Finger"/>
    <property type="match status" value="4"/>
</dbReference>
<feature type="domain" description="C2H2-type" evidence="13">
    <location>
        <begin position="219"/>
        <end position="246"/>
    </location>
</feature>
<evidence type="ECO:0000256" key="12">
    <source>
        <dbReference type="SAM" id="MobiDB-lite"/>
    </source>
</evidence>
<evidence type="ECO:0000256" key="7">
    <source>
        <dbReference type="ARBA" id="ARBA00023015"/>
    </source>
</evidence>
<comment type="subcellular location">
    <subcellularLocation>
        <location evidence="1">Nucleus</location>
    </subcellularLocation>
</comment>
<feature type="compositionally biased region" description="Low complexity" evidence="12">
    <location>
        <begin position="54"/>
        <end position="63"/>
    </location>
</feature>
<dbReference type="FunFam" id="3.30.160.60:FF:002343">
    <property type="entry name" value="Zinc finger protein 33A"/>
    <property type="match status" value="1"/>
</dbReference>
<reference evidence="14" key="1">
    <citation type="submission" date="2021-01" db="UniProtKB">
        <authorList>
            <consortium name="EnsemblMetazoa"/>
        </authorList>
    </citation>
    <scope>IDENTIFICATION</scope>
</reference>
<evidence type="ECO:0000256" key="9">
    <source>
        <dbReference type="ARBA" id="ARBA00023163"/>
    </source>
</evidence>
<comment type="similarity">
    <text evidence="2">Belongs to the krueppel C2H2-type zinc-finger protein family.</text>
</comment>
<evidence type="ECO:0000259" key="13">
    <source>
        <dbReference type="PROSITE" id="PS50157"/>
    </source>
</evidence>
<feature type="region of interest" description="Disordered" evidence="12">
    <location>
        <begin position="42"/>
        <end position="63"/>
    </location>
</feature>
<dbReference type="InterPro" id="IPR036236">
    <property type="entry name" value="Znf_C2H2_sf"/>
</dbReference>
<evidence type="ECO:0000256" key="6">
    <source>
        <dbReference type="ARBA" id="ARBA00022833"/>
    </source>
</evidence>
<keyword evidence="9" id="KW-0804">Transcription</keyword>
<feature type="compositionally biased region" description="Low complexity" evidence="12">
    <location>
        <begin position="110"/>
        <end position="128"/>
    </location>
</feature>
<feature type="domain" description="C2H2-type" evidence="13">
    <location>
        <begin position="275"/>
        <end position="302"/>
    </location>
</feature>
<evidence type="ECO:0000256" key="4">
    <source>
        <dbReference type="ARBA" id="ARBA00022737"/>
    </source>
</evidence>
<protein>
    <recommendedName>
        <fullName evidence="13">C2H2-type domain-containing protein</fullName>
    </recommendedName>
</protein>
<dbReference type="SMART" id="SM00355">
    <property type="entry name" value="ZnF_C2H2"/>
    <property type="match status" value="4"/>
</dbReference>
<proteinExistence type="inferred from homology"/>
<keyword evidence="6" id="KW-0862">Zinc</keyword>
<evidence type="ECO:0000256" key="5">
    <source>
        <dbReference type="ARBA" id="ARBA00022771"/>
    </source>
</evidence>
<feature type="compositionally biased region" description="Basic and acidic residues" evidence="12">
    <location>
        <begin position="42"/>
        <end position="53"/>
    </location>
</feature>
<dbReference type="InterPro" id="IPR050331">
    <property type="entry name" value="Zinc_finger"/>
</dbReference>
<evidence type="ECO:0000256" key="2">
    <source>
        <dbReference type="ARBA" id="ARBA00006991"/>
    </source>
</evidence>
<evidence type="ECO:0000256" key="3">
    <source>
        <dbReference type="ARBA" id="ARBA00022723"/>
    </source>
</evidence>
<evidence type="ECO:0000256" key="1">
    <source>
        <dbReference type="ARBA" id="ARBA00004123"/>
    </source>
</evidence>
<dbReference type="EnsemblMetazoa" id="CLYHEMT015822.1">
    <property type="protein sequence ID" value="CLYHEMP015822.1"/>
    <property type="gene ID" value="CLYHEMG015822"/>
</dbReference>
<keyword evidence="3" id="KW-0479">Metal-binding</keyword>
<dbReference type="PANTHER" id="PTHR16515:SF66">
    <property type="entry name" value="C2H2-TYPE DOMAIN-CONTAINING PROTEIN"/>
    <property type="match status" value="1"/>
</dbReference>
<dbReference type="Pfam" id="PF00096">
    <property type="entry name" value="zf-C2H2"/>
    <property type="match status" value="3"/>
</dbReference>
<feature type="domain" description="C2H2-type" evidence="13">
    <location>
        <begin position="247"/>
        <end position="274"/>
    </location>
</feature>
<dbReference type="PANTHER" id="PTHR16515">
    <property type="entry name" value="PR DOMAIN ZINC FINGER PROTEIN"/>
    <property type="match status" value="1"/>
</dbReference>
<dbReference type="GO" id="GO:0010468">
    <property type="term" value="P:regulation of gene expression"/>
    <property type="evidence" value="ECO:0007669"/>
    <property type="project" value="TreeGrafter"/>
</dbReference>
<name>A0A7M5X0H4_9CNID</name>
<dbReference type="GO" id="GO:0003677">
    <property type="term" value="F:DNA binding"/>
    <property type="evidence" value="ECO:0007669"/>
    <property type="project" value="UniProtKB-KW"/>
</dbReference>
<keyword evidence="15" id="KW-1185">Reference proteome</keyword>
<evidence type="ECO:0000256" key="8">
    <source>
        <dbReference type="ARBA" id="ARBA00023125"/>
    </source>
</evidence>
<keyword evidence="4" id="KW-0677">Repeat</keyword>
<dbReference type="AlphaFoldDB" id="A0A7M5X0H4"/>
<dbReference type="GeneID" id="136821853"/>
<dbReference type="OrthoDB" id="5983327at2759"/>
<dbReference type="FunFam" id="3.30.160.60:FF:000663">
    <property type="entry name" value="Zinc finger protein 45"/>
    <property type="match status" value="1"/>
</dbReference>
<organism evidence="14 15">
    <name type="scientific">Clytia hemisphaerica</name>
    <dbReference type="NCBI Taxonomy" id="252671"/>
    <lineage>
        <taxon>Eukaryota</taxon>
        <taxon>Metazoa</taxon>
        <taxon>Cnidaria</taxon>
        <taxon>Hydrozoa</taxon>
        <taxon>Hydroidolina</taxon>
        <taxon>Leptothecata</taxon>
        <taxon>Obeliida</taxon>
        <taxon>Clytiidae</taxon>
        <taxon>Clytia</taxon>
    </lineage>
</organism>
<sequence length="328" mass="36879">MPRSFLIKRIEEKMVTGYFPWQDETLMEGCCLKYEMEDESDRATFDGKGDSHTGSDSGITSTSSPFEIQILTPFCSGMSPPTILVSSCCDKDHGDIGSLSPASSCHHEGSSPFFSRSSSSQDGLGSISPESNHDRDLPRSFLSTHSYNHMVACSLSPASSYHHEDEMIPSPPGPQQQKINENHVELLSSTKRYGSLLPSSRLSYLPPWQVTSSDEIKKHQCEYCLKWFQRSSSLSNHRLIHKNSKSYKCNQCNMSFLRKSDLGKHMVTHSGSKPYQCNVCGKRFSQSSNMLTHQRRHTGIRPYSCGVCGKAFYRKVDVRRHASVHRGY</sequence>
<dbReference type="SUPFAM" id="SSF57667">
    <property type="entry name" value="beta-beta-alpha zinc fingers"/>
    <property type="match status" value="2"/>
</dbReference>
<dbReference type="InterPro" id="IPR013087">
    <property type="entry name" value="Znf_C2H2_type"/>
</dbReference>
<keyword evidence="7" id="KW-0805">Transcription regulation</keyword>
<evidence type="ECO:0000313" key="15">
    <source>
        <dbReference type="Proteomes" id="UP000594262"/>
    </source>
</evidence>
<accession>A0A7M5X0H4</accession>
<keyword evidence="8" id="KW-0238">DNA-binding</keyword>
<feature type="domain" description="C2H2-type" evidence="13">
    <location>
        <begin position="303"/>
        <end position="328"/>
    </location>
</feature>